<evidence type="ECO:0000313" key="1">
    <source>
        <dbReference type="EMBL" id="CAG8717255.1"/>
    </source>
</evidence>
<comment type="caution">
    <text evidence="1">The sequence shown here is derived from an EMBL/GenBank/DDBJ whole genome shotgun (WGS) entry which is preliminary data.</text>
</comment>
<evidence type="ECO:0000313" key="2">
    <source>
        <dbReference type="Proteomes" id="UP000789702"/>
    </source>
</evidence>
<organism evidence="1 2">
    <name type="scientific">Dentiscutata heterogama</name>
    <dbReference type="NCBI Taxonomy" id="1316150"/>
    <lineage>
        <taxon>Eukaryota</taxon>
        <taxon>Fungi</taxon>
        <taxon>Fungi incertae sedis</taxon>
        <taxon>Mucoromycota</taxon>
        <taxon>Glomeromycotina</taxon>
        <taxon>Glomeromycetes</taxon>
        <taxon>Diversisporales</taxon>
        <taxon>Gigasporaceae</taxon>
        <taxon>Dentiscutata</taxon>
    </lineage>
</organism>
<feature type="non-terminal residue" evidence="1">
    <location>
        <position position="61"/>
    </location>
</feature>
<keyword evidence="2" id="KW-1185">Reference proteome</keyword>
<gene>
    <name evidence="1" type="ORF">DHETER_LOCUS12615</name>
</gene>
<feature type="non-terminal residue" evidence="1">
    <location>
        <position position="1"/>
    </location>
</feature>
<dbReference type="EMBL" id="CAJVPU010031554">
    <property type="protein sequence ID" value="CAG8717255.1"/>
    <property type="molecule type" value="Genomic_DNA"/>
</dbReference>
<reference evidence="1" key="1">
    <citation type="submission" date="2021-06" db="EMBL/GenBank/DDBJ databases">
        <authorList>
            <person name="Kallberg Y."/>
            <person name="Tangrot J."/>
            <person name="Rosling A."/>
        </authorList>
    </citation>
    <scope>NUCLEOTIDE SEQUENCE</scope>
    <source>
        <strain evidence="1">IL203A</strain>
    </source>
</reference>
<dbReference type="Proteomes" id="UP000789702">
    <property type="component" value="Unassembled WGS sequence"/>
</dbReference>
<name>A0ACA9PP86_9GLOM</name>
<protein>
    <submittedName>
        <fullName evidence="1">14661_t:CDS:1</fullName>
    </submittedName>
</protein>
<proteinExistence type="predicted"/>
<accession>A0ACA9PP86</accession>
<sequence length="61" mass="7024">EEQLVYFIGLSNEVSVNNKVFDTSPQRIHWEVEEILKPNSSATALYGIYPYNTIQFSSQDI</sequence>